<reference evidence="2" key="1">
    <citation type="submission" date="2016-11" db="EMBL/GenBank/DDBJ databases">
        <authorList>
            <person name="Varghese N."/>
            <person name="Submissions S."/>
        </authorList>
    </citation>
    <scope>NUCLEOTIDE SEQUENCE [LARGE SCALE GENOMIC DNA]</scope>
    <source>
        <strain evidence="2">CGMCC 1.8995</strain>
    </source>
</reference>
<protein>
    <recommendedName>
        <fullName evidence="3">Phage shock protein B</fullName>
    </recommendedName>
</protein>
<gene>
    <name evidence="1" type="ORF">SAMN05216361_0859</name>
</gene>
<dbReference type="RefSeq" id="WP_073318227.1">
    <property type="nucleotide sequence ID" value="NZ_FQWD01000001.1"/>
</dbReference>
<organism evidence="1 2">
    <name type="scientific">Marisediminitalea aggregata</name>
    <dbReference type="NCBI Taxonomy" id="634436"/>
    <lineage>
        <taxon>Bacteria</taxon>
        <taxon>Pseudomonadati</taxon>
        <taxon>Pseudomonadota</taxon>
        <taxon>Gammaproteobacteria</taxon>
        <taxon>Alteromonadales</taxon>
        <taxon>Alteromonadaceae</taxon>
        <taxon>Marisediminitalea</taxon>
    </lineage>
</organism>
<dbReference type="AlphaFoldDB" id="A0A1M5FIN9"/>
<dbReference type="EMBL" id="FQWD01000001">
    <property type="protein sequence ID" value="SHF91365.1"/>
    <property type="molecule type" value="Genomic_DNA"/>
</dbReference>
<dbReference type="STRING" id="634436.SAMN05216361_0859"/>
<evidence type="ECO:0008006" key="3">
    <source>
        <dbReference type="Google" id="ProtNLM"/>
    </source>
</evidence>
<accession>A0A1M5FIN9</accession>
<proteinExistence type="predicted"/>
<evidence type="ECO:0000313" key="1">
    <source>
        <dbReference type="EMBL" id="SHF91365.1"/>
    </source>
</evidence>
<evidence type="ECO:0000313" key="2">
    <source>
        <dbReference type="Proteomes" id="UP000184520"/>
    </source>
</evidence>
<keyword evidence="2" id="KW-1185">Reference proteome</keyword>
<sequence>MTPFHIVVLVSALVLLSLLCHYLDAKYRWQLSAWLSDESVNPFKHQSAASETTNGDAKDAEIAALKERIAVLEAIVTEPAYDLNEELKKLSRQ</sequence>
<dbReference type="OrthoDB" id="6332987at2"/>
<dbReference type="Proteomes" id="UP000184520">
    <property type="component" value="Unassembled WGS sequence"/>
</dbReference>
<name>A0A1M5FIN9_9ALTE</name>